<comment type="catalytic activity">
    <reaction evidence="14 15">
        <text>ATP + H2O = ADP + phosphate + H(+)</text>
        <dbReference type="Rhea" id="RHEA:13065"/>
        <dbReference type="ChEBI" id="CHEBI:15377"/>
        <dbReference type="ChEBI" id="CHEBI:15378"/>
        <dbReference type="ChEBI" id="CHEBI:30616"/>
        <dbReference type="ChEBI" id="CHEBI:43474"/>
        <dbReference type="ChEBI" id="CHEBI:456216"/>
        <dbReference type="EC" id="5.6.2.4"/>
    </reaction>
</comment>
<keyword evidence="11 15" id="KW-0234">DNA repair</keyword>
<comment type="catalytic activity">
    <reaction evidence="15">
        <text>Exonucleolytic cleavage (in the presence of ATP) in either 5'- to 3'- or 3'- to 5'-direction to yield 5'-phosphooligonucleotides.</text>
        <dbReference type="EC" id="3.1.11.5"/>
    </reaction>
</comment>
<evidence type="ECO:0000256" key="17">
    <source>
        <dbReference type="SAM" id="Coils"/>
    </source>
</evidence>
<dbReference type="PANTHER" id="PTHR11070:SF23">
    <property type="entry name" value="RECBCD ENZYME SUBUNIT RECB"/>
    <property type="match status" value="1"/>
</dbReference>
<evidence type="ECO:0000256" key="4">
    <source>
        <dbReference type="ARBA" id="ARBA00022763"/>
    </source>
</evidence>
<feature type="domain" description="UvrD-like helicase ATP-binding" evidence="18">
    <location>
        <begin position="1"/>
        <end position="474"/>
    </location>
</feature>
<dbReference type="Gene3D" id="3.40.50.300">
    <property type="entry name" value="P-loop containing nucleotide triphosphate hydrolases"/>
    <property type="match status" value="2"/>
</dbReference>
<sequence length="1246" mass="141080">MKELNPLTLPLNQNALIEASAGTGKTYTITTLYLRAVLGLRNTDMSLTPLSIDQILVVTFTEAATQELRDRIRNKLKEAQKALLATLSEQANLVIDKTLKSVISDYSEAYKAHNLQATNQDTILAAYHRIQDAITLIDEAAIFTIHGFCQRCLNQFAFETKMAFEQSFEMDNQPYIKQALYDFWRQYVLDLTGVEYKLFRKAWANPNQLLASLNDILNKQVVIEPSIEQAEYTSLIKRYGDALESLKVKLRTSDFISTIRESGVNGKKPLLTKLSLIEGFIEPTNNSEMLSLDEIAIFTTSNVSDASNYKKNYAPVSHPVTHAFDDLHAIAAQLLDSQFEGYWLTTAKEKIEEGALGIKADQQLLTPDDLLLQLRSALFNQEGAEGLIESIQTRYPLAFIDEFQDTDPVQYEIFSCIYNATIDDETDSVNMIMIGDPKQAIYRFRGADIFTYITAKGHLDHEQHYTLSTNWRSHQDLITGINHIFETSPLKFEHEQIPFISVGSGKLDSPELIQHEKTLPKLEVLHFSALDQDPPLNGFSLPEIQKVIARQCAMEIANLLRDSENGAAFLESPSVTPKSVSANDIAILVRNRNQAKLLKRTLIELGVRSVYINRDSVFRSALAKDMLRLIEAIHSPINERKVKAAVATDFFAYSLLELSALQQNPKAWHQHLVCFHQAHQYWSQGKISSAIDQVLAFANTFEAWQNQGIDFERQVTDYRHLLELIQQESVIQNGAEKLMAWLRQAVIENTVDSSDDVSMRLESDSNLVQIVTMHGSKGLEYPIVYIPFATEFKAQKIALHQSKRLNALSLRVDKRKIEMQIAEGERLAEDIRLLYVAMTRAKQRLVLGCFNLKERSNSKDSSVDKSAFGRLILGKDKPKISETDWQSALTSKIESLAEPIAKLSIIAPQTVNANFNGVKDEFVEYQSKHASSDKKETYSCAEFEGQIPQNWRVLSYSALVGAGEHFIPGASDEMTHLGIFDAAQTNSFETLTPDNDEGDSFPDNNPLDVRFTFPKGANPGSCLHHMFEHLDFTQPVTDQTEIVLDALQRFGLDEHLLDDAILWLNDVMRADLGQWSLSDIKHEQRLDEMEFYFNVQSLNSEIIGNALSMCGFDKTKINTSVLNLKGLTGLLKGFIDLTACVNGQYYIIDYKSNYLGNRFEDYQSDNIFDAMTDHNYHLQLIIYSYALHKWLSLKLADYRYDEHVAGGMYLFLRGMSQTHRGKGVYSYKVPYEVIQYFDNALLEGGE</sequence>
<comment type="cofactor">
    <cofactor evidence="15">
        <name>Mg(2+)</name>
        <dbReference type="ChEBI" id="CHEBI:18420"/>
    </cofactor>
    <text evidence="15">Binds 1 Mg(2+) ion per subunit.</text>
</comment>
<dbReference type="Proteomes" id="UP000439994">
    <property type="component" value="Unassembled WGS sequence"/>
</dbReference>
<evidence type="ECO:0000256" key="11">
    <source>
        <dbReference type="ARBA" id="ARBA00023204"/>
    </source>
</evidence>
<dbReference type="InterPro" id="IPR011335">
    <property type="entry name" value="Restrct_endonuc-II-like"/>
</dbReference>
<dbReference type="EC" id="3.1.11.5" evidence="15"/>
<keyword evidence="12 15" id="KW-0413">Isomerase</keyword>
<evidence type="ECO:0000256" key="16">
    <source>
        <dbReference type="PROSITE-ProRule" id="PRU00560"/>
    </source>
</evidence>
<evidence type="ECO:0000256" key="10">
    <source>
        <dbReference type="ARBA" id="ARBA00023125"/>
    </source>
</evidence>
<comment type="similarity">
    <text evidence="15">Belongs to the helicase family. UvrD subfamily.</text>
</comment>
<comment type="catalytic activity">
    <reaction evidence="13 15">
        <text>Couples ATP hydrolysis with the unwinding of duplex DNA by translocating in the 3'-5' direction.</text>
        <dbReference type="EC" id="5.6.2.4"/>
    </reaction>
</comment>
<feature type="binding site" evidence="15">
    <location>
        <position position="1024"/>
    </location>
    <ligand>
        <name>Mg(2+)</name>
        <dbReference type="ChEBI" id="CHEBI:18420"/>
    </ligand>
</feature>
<dbReference type="InterPro" id="IPR000212">
    <property type="entry name" value="DNA_helicase_UvrD/REP"/>
</dbReference>
<gene>
    <name evidence="15 20" type="primary">recB</name>
    <name evidence="20" type="ORF">GNP35_00170</name>
</gene>
<comment type="domain">
    <text evidence="15">The N-terminal DNA-binding domain is a ssDNA-dependent ATPase and has ATP-dependent 3'-5' helicase function. This domain interacts with RecC.</text>
</comment>
<evidence type="ECO:0000256" key="8">
    <source>
        <dbReference type="ARBA" id="ARBA00022840"/>
    </source>
</evidence>
<dbReference type="PROSITE" id="PS51217">
    <property type="entry name" value="UVRD_HELICASE_CTER"/>
    <property type="match status" value="1"/>
</dbReference>
<dbReference type="GO" id="GO:0005524">
    <property type="term" value="F:ATP binding"/>
    <property type="evidence" value="ECO:0007669"/>
    <property type="project" value="UniProtKB-UniRule"/>
</dbReference>
<dbReference type="Gene3D" id="1.10.486.10">
    <property type="entry name" value="PCRA, domain 4"/>
    <property type="match status" value="1"/>
</dbReference>
<dbReference type="GO" id="GO:0005829">
    <property type="term" value="C:cytosol"/>
    <property type="evidence" value="ECO:0007669"/>
    <property type="project" value="TreeGrafter"/>
</dbReference>
<dbReference type="GO" id="GO:0043138">
    <property type="term" value="F:3'-5' DNA helicase activity"/>
    <property type="evidence" value="ECO:0007669"/>
    <property type="project" value="UniProtKB-UniRule"/>
</dbReference>
<evidence type="ECO:0000256" key="3">
    <source>
        <dbReference type="ARBA" id="ARBA00022741"/>
    </source>
</evidence>
<keyword evidence="3 15" id="KW-0547">Nucleotide-binding</keyword>
<dbReference type="PROSITE" id="PS51198">
    <property type="entry name" value="UVRD_HELICASE_ATP_BIND"/>
    <property type="match status" value="1"/>
</dbReference>
<dbReference type="InterPro" id="IPR014016">
    <property type="entry name" value="UvrD-like_ATP-bd"/>
</dbReference>
<dbReference type="OrthoDB" id="9810135at2"/>
<dbReference type="Pfam" id="PF12705">
    <property type="entry name" value="PDDEXK_1"/>
    <property type="match status" value="1"/>
</dbReference>
<dbReference type="InterPro" id="IPR014017">
    <property type="entry name" value="DNA_helicase_UvrD-like_C"/>
</dbReference>
<dbReference type="SUPFAM" id="SSF52980">
    <property type="entry name" value="Restriction endonuclease-like"/>
    <property type="match status" value="1"/>
</dbReference>
<keyword evidence="9 15" id="KW-0460">Magnesium</keyword>
<keyword evidence="7 15" id="KW-0269">Exonuclease</keyword>
<protein>
    <recommendedName>
        <fullName evidence="15">RecBCD enzyme subunit RecB</fullName>
        <ecNumber evidence="15">3.1.11.5</ecNumber>
        <ecNumber evidence="15">5.6.2.4</ecNumber>
    </recommendedName>
    <alternativeName>
        <fullName evidence="15">DNA 3'-5' helicase subunit RecB</fullName>
    </alternativeName>
    <alternativeName>
        <fullName evidence="15">Exonuclease V subunit RecB</fullName>
        <shortName evidence="15">ExoV subunit RecB</shortName>
    </alternativeName>
    <alternativeName>
        <fullName evidence="15">Helicase/nuclease RecBCD subunit RecB</fullName>
    </alternativeName>
</protein>
<dbReference type="Pfam" id="PF00580">
    <property type="entry name" value="UvrD-helicase"/>
    <property type="match status" value="1"/>
</dbReference>
<evidence type="ECO:0000256" key="6">
    <source>
        <dbReference type="ARBA" id="ARBA00022806"/>
    </source>
</evidence>
<keyword evidence="8 15" id="KW-0067">ATP-binding</keyword>
<dbReference type="EC" id="5.6.2.4" evidence="15"/>
<evidence type="ECO:0000256" key="2">
    <source>
        <dbReference type="ARBA" id="ARBA00022723"/>
    </source>
</evidence>
<feature type="domain" description="UvrD-like helicase C-terminal" evidence="19">
    <location>
        <begin position="503"/>
        <end position="778"/>
    </location>
</feature>
<evidence type="ECO:0000259" key="18">
    <source>
        <dbReference type="PROSITE" id="PS51198"/>
    </source>
</evidence>
<dbReference type="Gene3D" id="1.10.3170.10">
    <property type="entry name" value="Recbcd, chain B, domain 2"/>
    <property type="match status" value="1"/>
</dbReference>
<evidence type="ECO:0000256" key="12">
    <source>
        <dbReference type="ARBA" id="ARBA00023235"/>
    </source>
</evidence>
<reference evidence="20 21" key="1">
    <citation type="submission" date="2019-11" db="EMBL/GenBank/DDBJ databases">
        <title>P. haliotis isolates from Z. marina roots.</title>
        <authorList>
            <person name="Cohen M."/>
            <person name="Jospin G."/>
            <person name="Eisen J.A."/>
            <person name="Coil D.A."/>
        </authorList>
    </citation>
    <scope>NUCLEOTIDE SEQUENCE [LARGE SCALE GENOMIC DNA]</scope>
    <source>
        <strain evidence="20 21">UCD-MCMsp1aY</strain>
    </source>
</reference>
<dbReference type="HAMAP" id="MF_01485">
    <property type="entry name" value="RecB"/>
    <property type="match status" value="1"/>
</dbReference>
<feature type="coiled-coil region" evidence="17">
    <location>
        <begin position="62"/>
        <end position="89"/>
    </location>
</feature>
<organism evidence="20 21">
    <name type="scientific">Psychrosphaera haliotis</name>
    <dbReference type="NCBI Taxonomy" id="555083"/>
    <lineage>
        <taxon>Bacteria</taxon>
        <taxon>Pseudomonadati</taxon>
        <taxon>Pseudomonadota</taxon>
        <taxon>Gammaproteobacteria</taxon>
        <taxon>Alteromonadales</taxon>
        <taxon>Pseudoalteromonadaceae</taxon>
        <taxon>Psychrosphaera</taxon>
    </lineage>
</organism>
<evidence type="ECO:0000256" key="5">
    <source>
        <dbReference type="ARBA" id="ARBA00022801"/>
    </source>
</evidence>
<dbReference type="AlphaFoldDB" id="A0A6N8F4F0"/>
<dbReference type="InterPro" id="IPR038726">
    <property type="entry name" value="PDDEXK_AddAB-type"/>
</dbReference>
<feature type="region of interest" description="Nuclease activity, interacts with RecD and RecA" evidence="15">
    <location>
        <begin position="950"/>
        <end position="1246"/>
    </location>
</feature>
<evidence type="ECO:0000256" key="1">
    <source>
        <dbReference type="ARBA" id="ARBA00022722"/>
    </source>
</evidence>
<comment type="domain">
    <text evidence="15">The C-terminal domain has nuclease activity and interacts with RecD. It interacts with RecA, facilitating its loading onto ssDNA.</text>
</comment>
<name>A0A6N8F4F0_9GAMM</name>
<evidence type="ECO:0000313" key="20">
    <source>
        <dbReference type="EMBL" id="MUH71048.1"/>
    </source>
</evidence>
<dbReference type="GO" id="GO:0003677">
    <property type="term" value="F:DNA binding"/>
    <property type="evidence" value="ECO:0007669"/>
    <property type="project" value="UniProtKB-UniRule"/>
</dbReference>
<comment type="function">
    <text evidence="15">A helicase/nuclease that prepares dsDNA breaks (DSB) for recombinational DNA repair. Binds to DSBs and unwinds DNA via a highly rapid and processive ATP-dependent bidirectional helicase activity. Unwinds dsDNA until it encounters a Chi (crossover hotspot instigator) sequence from the 3' direction. Cuts ssDNA a few nucleotides 3' to the Chi site. The properties and activities of the enzyme are changed at Chi. The Chi-altered holoenzyme produces a long 3'-ssDNA overhang and facilitates RecA-binding to the ssDNA for homologous DNA recombination and repair. Holoenzyme degrades any linearized DNA that is unable to undergo homologous recombination. In the holoenzyme this subunit contributes ATPase, 3'-5' helicase, exonuclease activity and loads RecA onto ssDNA.</text>
</comment>
<dbReference type="CDD" id="cd22352">
    <property type="entry name" value="RecB_C-like"/>
    <property type="match status" value="1"/>
</dbReference>
<feature type="binding site" evidence="15">
    <location>
        <position position="1149"/>
    </location>
    <ligand>
        <name>Mg(2+)</name>
        <dbReference type="ChEBI" id="CHEBI:18420"/>
    </ligand>
</feature>
<keyword evidence="21" id="KW-1185">Reference proteome</keyword>
<evidence type="ECO:0000256" key="7">
    <source>
        <dbReference type="ARBA" id="ARBA00022839"/>
    </source>
</evidence>
<evidence type="ECO:0000313" key="21">
    <source>
        <dbReference type="Proteomes" id="UP000439994"/>
    </source>
</evidence>
<keyword evidence="17" id="KW-0175">Coiled coil</keyword>
<dbReference type="RefSeq" id="WP_155693438.1">
    <property type="nucleotide sequence ID" value="NZ_WOCD01000001.1"/>
</dbReference>
<dbReference type="EMBL" id="WOCD01000001">
    <property type="protein sequence ID" value="MUH71048.1"/>
    <property type="molecule type" value="Genomic_DNA"/>
</dbReference>
<dbReference type="GO" id="GO:0008854">
    <property type="term" value="F:exodeoxyribonuclease V activity"/>
    <property type="evidence" value="ECO:0007669"/>
    <property type="project" value="UniProtKB-EC"/>
</dbReference>
<dbReference type="SUPFAM" id="SSF52540">
    <property type="entry name" value="P-loop containing nucleoside triphosphate hydrolases"/>
    <property type="match status" value="1"/>
</dbReference>
<dbReference type="InterPro" id="IPR011604">
    <property type="entry name" value="PDDEXK-like_dom_sf"/>
</dbReference>
<comment type="caution">
    <text evidence="20">The sequence shown here is derived from an EMBL/GenBank/DDBJ whole genome shotgun (WGS) entry which is preliminary data.</text>
</comment>
<comment type="miscellaneous">
    <text evidence="15">In the RecBCD complex, RecB has a slow 3'-5' helicase, an exonuclease activity and loads RecA onto ssDNA, RecD has a fast 5'-3' helicase activity, while RecC stimulates the ATPase and processivity of the RecB helicase and contributes to recognition of the Chi site.</text>
</comment>
<dbReference type="InterPro" id="IPR004586">
    <property type="entry name" value="RecB"/>
</dbReference>
<dbReference type="GO" id="GO:0009338">
    <property type="term" value="C:exodeoxyribonuclease V complex"/>
    <property type="evidence" value="ECO:0007669"/>
    <property type="project" value="TreeGrafter"/>
</dbReference>
<evidence type="ECO:0000256" key="14">
    <source>
        <dbReference type="ARBA" id="ARBA00048988"/>
    </source>
</evidence>
<keyword evidence="1 15" id="KW-0540">Nuclease</keyword>
<accession>A0A6N8F4F0</accession>
<dbReference type="PANTHER" id="PTHR11070">
    <property type="entry name" value="UVRD / RECB / PCRA DNA HELICASE FAMILY MEMBER"/>
    <property type="match status" value="1"/>
</dbReference>
<keyword evidence="6 15" id="KW-0347">Helicase</keyword>
<evidence type="ECO:0000256" key="13">
    <source>
        <dbReference type="ARBA" id="ARBA00034617"/>
    </source>
</evidence>
<keyword evidence="5 15" id="KW-0378">Hydrolase</keyword>
<evidence type="ECO:0000259" key="19">
    <source>
        <dbReference type="PROSITE" id="PS51217"/>
    </source>
</evidence>
<dbReference type="InterPro" id="IPR027417">
    <property type="entry name" value="P-loop_NTPase"/>
</dbReference>
<keyword evidence="4 15" id="KW-0227">DNA damage</keyword>
<feature type="active site" description="For nuclease activity" evidence="15">
    <location>
        <position position="1149"/>
    </location>
</feature>
<dbReference type="Pfam" id="PF13361">
    <property type="entry name" value="UvrD_C"/>
    <property type="match status" value="1"/>
</dbReference>
<evidence type="ECO:0000256" key="15">
    <source>
        <dbReference type="HAMAP-Rule" id="MF_01485"/>
    </source>
</evidence>
<dbReference type="GO" id="GO:0000287">
    <property type="term" value="F:magnesium ion binding"/>
    <property type="evidence" value="ECO:0007669"/>
    <property type="project" value="UniProtKB-UniRule"/>
</dbReference>
<keyword evidence="10 15" id="KW-0238">DNA-binding</keyword>
<evidence type="ECO:0000256" key="9">
    <source>
        <dbReference type="ARBA" id="ARBA00022842"/>
    </source>
</evidence>
<feature type="binding site" evidence="16">
    <location>
        <begin position="19"/>
        <end position="26"/>
    </location>
    <ligand>
        <name>ATP</name>
        <dbReference type="ChEBI" id="CHEBI:30616"/>
    </ligand>
</feature>
<dbReference type="NCBIfam" id="TIGR00609">
    <property type="entry name" value="recB"/>
    <property type="match status" value="1"/>
</dbReference>
<keyword evidence="2 15" id="KW-0479">Metal-binding</keyword>
<dbReference type="GO" id="GO:0000724">
    <property type="term" value="P:double-strand break repair via homologous recombination"/>
    <property type="evidence" value="ECO:0007669"/>
    <property type="project" value="UniProtKB-UniRule"/>
</dbReference>
<feature type="binding site" evidence="15">
    <location>
        <position position="1136"/>
    </location>
    <ligand>
        <name>Mg(2+)</name>
        <dbReference type="ChEBI" id="CHEBI:18420"/>
    </ligand>
</feature>
<proteinExistence type="inferred from homology"/>
<comment type="subunit">
    <text evidence="15">Heterotrimer of RecB, RecC and RecD. All subunits contribute to DNA-binding. Interacts with RecA.</text>
</comment>
<dbReference type="Gene3D" id="3.90.320.10">
    <property type="match status" value="1"/>
</dbReference>
<feature type="region of interest" description="DNA-binding and helicase activity, interacts with RecC" evidence="15">
    <location>
        <begin position="1"/>
        <end position="897"/>
    </location>
</feature>